<dbReference type="CDD" id="cd14014">
    <property type="entry name" value="STKc_PknB_like"/>
    <property type="match status" value="1"/>
</dbReference>
<dbReference type="SUPFAM" id="SSF56112">
    <property type="entry name" value="Protein kinase-like (PK-like)"/>
    <property type="match status" value="1"/>
</dbReference>
<feature type="domain" description="Protein kinase" evidence="7">
    <location>
        <begin position="8"/>
        <end position="263"/>
    </location>
</feature>
<dbReference type="PROSITE" id="PS00108">
    <property type="entry name" value="PROTEIN_KINASE_ST"/>
    <property type="match status" value="1"/>
</dbReference>
<dbReference type="AlphaFoldDB" id="A0A381NHB5"/>
<dbReference type="InterPro" id="IPR011009">
    <property type="entry name" value="Kinase-like_dom_sf"/>
</dbReference>
<feature type="region of interest" description="Disordered" evidence="6">
    <location>
        <begin position="263"/>
        <end position="294"/>
    </location>
</feature>
<dbReference type="PANTHER" id="PTHR43289:SF34">
    <property type="entry name" value="SERINE_THREONINE-PROTEIN KINASE YBDM-RELATED"/>
    <property type="match status" value="1"/>
</dbReference>
<proteinExistence type="predicted"/>
<gene>
    <name evidence="8" type="ORF">METZ01_LOCUS6633</name>
</gene>
<keyword evidence="4" id="KW-0418">Kinase</keyword>
<dbReference type="Gene3D" id="3.30.200.20">
    <property type="entry name" value="Phosphorylase Kinase, domain 1"/>
    <property type="match status" value="1"/>
</dbReference>
<sequence length="559" mass="62163">MLERIDRYDLKERVGVGGQATVYLAEDTVLERQVAVKVMNQIVSEEEAFAERFMTEARLAANLIHRNIATVYDFKIENNYACIVMEYLPNSVDKILHKNGALSPPRASQIAIHTAEALEHAHTNGFVHRDIKPHNILISPEGMAKVTDFGIARASDLISTTDTVGTPIYMSPEQCRRENSSDIRSDIYSLGVTFYEMLNGHPPFQGSYQELIESHLNQQPPPFESSLNIPKSLESIVMKCLAKDPVYRYQTAHELSTTLRALFGGTTPQDTPITTSPQSTTPEMATTPPPTQNSNQFSLPVEVILKPSKWSRVVAAMSLAAAVIFLIVNSEKVLNQFRNLDELVPGKSESVFEGDKQVPVDRSPEPAPVVITQSSIQPRVSRSAGKTAPKENVEALKEPDIENVDISDLQDFSLVKIDELAYLVEFPWPSDPGLSHISKVSLFEANLGQSDSITLTDLKGDEIENVPDDVLVLRSLELNLKFGVDENIFTVIAFDLNKEWLESESIDLDRIVFLAKDGEKWLDTETFHKGMSMGPSNQYYERFESGSAGLSSYLIAISD</sequence>
<dbReference type="PROSITE" id="PS50011">
    <property type="entry name" value="PROTEIN_KINASE_DOM"/>
    <property type="match status" value="1"/>
</dbReference>
<protein>
    <recommendedName>
        <fullName evidence="7">Protein kinase domain-containing protein</fullName>
    </recommendedName>
</protein>
<dbReference type="EMBL" id="UINC01000348">
    <property type="protein sequence ID" value="SUZ53779.1"/>
    <property type="molecule type" value="Genomic_DNA"/>
</dbReference>
<dbReference type="Gene3D" id="1.10.510.10">
    <property type="entry name" value="Transferase(Phosphotransferase) domain 1"/>
    <property type="match status" value="1"/>
</dbReference>
<evidence type="ECO:0000256" key="3">
    <source>
        <dbReference type="ARBA" id="ARBA00022741"/>
    </source>
</evidence>
<evidence type="ECO:0000256" key="1">
    <source>
        <dbReference type="ARBA" id="ARBA00022527"/>
    </source>
</evidence>
<organism evidence="8">
    <name type="scientific">marine metagenome</name>
    <dbReference type="NCBI Taxonomy" id="408172"/>
    <lineage>
        <taxon>unclassified sequences</taxon>
        <taxon>metagenomes</taxon>
        <taxon>ecological metagenomes</taxon>
    </lineage>
</organism>
<evidence type="ECO:0000256" key="5">
    <source>
        <dbReference type="ARBA" id="ARBA00022840"/>
    </source>
</evidence>
<evidence type="ECO:0000256" key="4">
    <source>
        <dbReference type="ARBA" id="ARBA00022777"/>
    </source>
</evidence>
<keyword evidence="5" id="KW-0067">ATP-binding</keyword>
<keyword evidence="2" id="KW-0808">Transferase</keyword>
<keyword evidence="3" id="KW-0547">Nucleotide-binding</keyword>
<evidence type="ECO:0000256" key="6">
    <source>
        <dbReference type="SAM" id="MobiDB-lite"/>
    </source>
</evidence>
<keyword evidence="1" id="KW-0723">Serine/threonine-protein kinase</keyword>
<dbReference type="InterPro" id="IPR000719">
    <property type="entry name" value="Prot_kinase_dom"/>
</dbReference>
<reference evidence="8" key="1">
    <citation type="submission" date="2018-05" db="EMBL/GenBank/DDBJ databases">
        <authorList>
            <person name="Lanie J.A."/>
            <person name="Ng W.-L."/>
            <person name="Kazmierczak K.M."/>
            <person name="Andrzejewski T.M."/>
            <person name="Davidsen T.M."/>
            <person name="Wayne K.J."/>
            <person name="Tettelin H."/>
            <person name="Glass J.I."/>
            <person name="Rusch D."/>
            <person name="Podicherti R."/>
            <person name="Tsui H.-C.T."/>
            <person name="Winkler M.E."/>
        </authorList>
    </citation>
    <scope>NUCLEOTIDE SEQUENCE</scope>
</reference>
<accession>A0A381NHB5</accession>
<dbReference type="SMART" id="SM00220">
    <property type="entry name" value="S_TKc"/>
    <property type="match status" value="1"/>
</dbReference>
<dbReference type="FunFam" id="1.10.510.10:FF:000021">
    <property type="entry name" value="Serine/threonine protein kinase"/>
    <property type="match status" value="1"/>
</dbReference>
<dbReference type="InterPro" id="IPR008271">
    <property type="entry name" value="Ser/Thr_kinase_AS"/>
</dbReference>
<dbReference type="GO" id="GO:0004674">
    <property type="term" value="F:protein serine/threonine kinase activity"/>
    <property type="evidence" value="ECO:0007669"/>
    <property type="project" value="UniProtKB-KW"/>
</dbReference>
<evidence type="ECO:0000313" key="8">
    <source>
        <dbReference type="EMBL" id="SUZ53779.1"/>
    </source>
</evidence>
<evidence type="ECO:0000259" key="7">
    <source>
        <dbReference type="PROSITE" id="PS50011"/>
    </source>
</evidence>
<evidence type="ECO:0000256" key="2">
    <source>
        <dbReference type="ARBA" id="ARBA00022679"/>
    </source>
</evidence>
<feature type="compositionally biased region" description="Low complexity" evidence="6">
    <location>
        <begin position="266"/>
        <end position="286"/>
    </location>
</feature>
<dbReference type="Pfam" id="PF00069">
    <property type="entry name" value="Pkinase"/>
    <property type="match status" value="1"/>
</dbReference>
<dbReference type="GO" id="GO:0005524">
    <property type="term" value="F:ATP binding"/>
    <property type="evidence" value="ECO:0007669"/>
    <property type="project" value="UniProtKB-KW"/>
</dbReference>
<dbReference type="PANTHER" id="PTHR43289">
    <property type="entry name" value="MITOGEN-ACTIVATED PROTEIN KINASE KINASE KINASE 20-RELATED"/>
    <property type="match status" value="1"/>
</dbReference>
<name>A0A381NHB5_9ZZZZ</name>